<evidence type="ECO:0000256" key="1">
    <source>
        <dbReference type="ARBA" id="ARBA00022898"/>
    </source>
</evidence>
<dbReference type="Gene3D" id="3.90.1150.10">
    <property type="entry name" value="Aspartate Aminotransferase, domain 1"/>
    <property type="match status" value="1"/>
</dbReference>
<dbReference type="InterPro" id="IPR000192">
    <property type="entry name" value="Aminotrans_V_dom"/>
</dbReference>
<organism evidence="3">
    <name type="scientific">marine metagenome</name>
    <dbReference type="NCBI Taxonomy" id="408172"/>
    <lineage>
        <taxon>unclassified sequences</taxon>
        <taxon>metagenomes</taxon>
        <taxon>ecological metagenomes</taxon>
    </lineage>
</organism>
<dbReference type="InterPro" id="IPR015424">
    <property type="entry name" value="PyrdxlP-dep_Trfase"/>
</dbReference>
<dbReference type="InterPro" id="IPR015421">
    <property type="entry name" value="PyrdxlP-dep_Trfase_major"/>
</dbReference>
<evidence type="ECO:0000259" key="2">
    <source>
        <dbReference type="Pfam" id="PF00266"/>
    </source>
</evidence>
<gene>
    <name evidence="3" type="ORF">METZ01_LOCUS479038</name>
</gene>
<dbReference type="EMBL" id="UINC01205141">
    <property type="protein sequence ID" value="SVE26184.1"/>
    <property type="molecule type" value="Genomic_DNA"/>
</dbReference>
<sequence>MLDVNKIRSQFPILSRKVNGQDLVYFDNGATSQKPQSVIDAIDNYYKEENSNVHRGMHLLSELATDKFEKTRIAVQLFIGAKHNHEIIFTKGTTDSINLVANGFRSLLKEGDEILISELEHHSNIVPWQMCCNISGATLKVIPILDNGELDMDSFEKLLSENTKLVALSHVSNSLGTINPIEEMIEKCHRVGA</sequence>
<name>A0A383C1W6_9ZZZZ</name>
<dbReference type="Gene3D" id="3.40.640.10">
    <property type="entry name" value="Type I PLP-dependent aspartate aminotransferase-like (Major domain)"/>
    <property type="match status" value="1"/>
</dbReference>
<accession>A0A383C1W6</accession>
<evidence type="ECO:0000313" key="3">
    <source>
        <dbReference type="EMBL" id="SVE26184.1"/>
    </source>
</evidence>
<dbReference type="PANTHER" id="PTHR43586">
    <property type="entry name" value="CYSTEINE DESULFURASE"/>
    <property type="match status" value="1"/>
</dbReference>
<feature type="non-terminal residue" evidence="3">
    <location>
        <position position="193"/>
    </location>
</feature>
<reference evidence="3" key="1">
    <citation type="submission" date="2018-05" db="EMBL/GenBank/DDBJ databases">
        <authorList>
            <person name="Lanie J.A."/>
            <person name="Ng W.-L."/>
            <person name="Kazmierczak K.M."/>
            <person name="Andrzejewski T.M."/>
            <person name="Davidsen T.M."/>
            <person name="Wayne K.J."/>
            <person name="Tettelin H."/>
            <person name="Glass J.I."/>
            <person name="Rusch D."/>
            <person name="Podicherti R."/>
            <person name="Tsui H.-C.T."/>
            <person name="Winkler M.E."/>
        </authorList>
    </citation>
    <scope>NUCLEOTIDE SEQUENCE</scope>
</reference>
<proteinExistence type="predicted"/>
<dbReference type="InterPro" id="IPR015422">
    <property type="entry name" value="PyrdxlP-dep_Trfase_small"/>
</dbReference>
<keyword evidence="1" id="KW-0663">Pyridoxal phosphate</keyword>
<dbReference type="SUPFAM" id="SSF53383">
    <property type="entry name" value="PLP-dependent transferases"/>
    <property type="match status" value="1"/>
</dbReference>
<dbReference type="PANTHER" id="PTHR43586:SF8">
    <property type="entry name" value="CYSTEINE DESULFURASE 1, CHLOROPLASTIC"/>
    <property type="match status" value="1"/>
</dbReference>
<dbReference type="Pfam" id="PF00266">
    <property type="entry name" value="Aminotran_5"/>
    <property type="match status" value="1"/>
</dbReference>
<feature type="domain" description="Aminotransferase class V" evidence="2">
    <location>
        <begin position="24"/>
        <end position="193"/>
    </location>
</feature>
<dbReference type="AlphaFoldDB" id="A0A383C1W6"/>
<protein>
    <recommendedName>
        <fullName evidence="2">Aminotransferase class V domain-containing protein</fullName>
    </recommendedName>
</protein>